<protein>
    <submittedName>
        <fullName evidence="1">1313_t:CDS:1</fullName>
    </submittedName>
</protein>
<evidence type="ECO:0000313" key="1">
    <source>
        <dbReference type="EMBL" id="CAG8459110.1"/>
    </source>
</evidence>
<name>A0ACA9K8R2_9GLOM</name>
<proteinExistence type="predicted"/>
<keyword evidence="2" id="KW-1185">Reference proteome</keyword>
<comment type="caution">
    <text evidence="1">The sequence shown here is derived from an EMBL/GenBank/DDBJ whole genome shotgun (WGS) entry which is preliminary data.</text>
</comment>
<evidence type="ECO:0000313" key="2">
    <source>
        <dbReference type="Proteomes" id="UP000789366"/>
    </source>
</evidence>
<accession>A0ACA9K8R2</accession>
<gene>
    <name evidence="1" type="ORF">SPELUC_LOCUS1175</name>
</gene>
<reference evidence="1" key="1">
    <citation type="submission" date="2021-06" db="EMBL/GenBank/DDBJ databases">
        <authorList>
            <person name="Kallberg Y."/>
            <person name="Tangrot J."/>
            <person name="Rosling A."/>
        </authorList>
    </citation>
    <scope>NUCLEOTIDE SEQUENCE</scope>
    <source>
        <strain evidence="1">28 12/20/2015</strain>
    </source>
</reference>
<dbReference type="Proteomes" id="UP000789366">
    <property type="component" value="Unassembled WGS sequence"/>
</dbReference>
<dbReference type="EMBL" id="CAJVPW010000583">
    <property type="protein sequence ID" value="CAG8459110.1"/>
    <property type="molecule type" value="Genomic_DNA"/>
</dbReference>
<organism evidence="1 2">
    <name type="scientific">Cetraspora pellucida</name>
    <dbReference type="NCBI Taxonomy" id="1433469"/>
    <lineage>
        <taxon>Eukaryota</taxon>
        <taxon>Fungi</taxon>
        <taxon>Fungi incertae sedis</taxon>
        <taxon>Mucoromycota</taxon>
        <taxon>Glomeromycotina</taxon>
        <taxon>Glomeromycetes</taxon>
        <taxon>Diversisporales</taxon>
        <taxon>Gigasporaceae</taxon>
        <taxon>Cetraspora</taxon>
    </lineage>
</organism>
<sequence length="151" mass="16840">MSLKNKNMGGWRNGSASASRAEGWVFESLTPQPSQINPPLFSSSVFACTTHNPILMSQREQCNFVKGTTERIVYVTCPDDEVAKKLARGWDGKIDESSELLLMIKTLDKHLGEITNYVNKHHGYDVPEVLSVKVDGGNGPYLKWINESVKQ</sequence>